<dbReference type="EMBL" id="JACVVK020000060">
    <property type="protein sequence ID" value="KAK7497181.1"/>
    <property type="molecule type" value="Genomic_DNA"/>
</dbReference>
<comment type="caution">
    <text evidence="2">The sequence shown here is derived from an EMBL/GenBank/DDBJ whole genome shotgun (WGS) entry which is preliminary data.</text>
</comment>
<dbReference type="SMART" id="SM00213">
    <property type="entry name" value="UBQ"/>
    <property type="match status" value="1"/>
</dbReference>
<dbReference type="InterPro" id="IPR000626">
    <property type="entry name" value="Ubiquitin-like_dom"/>
</dbReference>
<feature type="domain" description="Ubiquitin-like" evidence="1">
    <location>
        <begin position="12"/>
        <end position="89"/>
    </location>
</feature>
<evidence type="ECO:0000313" key="3">
    <source>
        <dbReference type="Proteomes" id="UP001519460"/>
    </source>
</evidence>
<organism evidence="2 3">
    <name type="scientific">Batillaria attramentaria</name>
    <dbReference type="NCBI Taxonomy" id="370345"/>
    <lineage>
        <taxon>Eukaryota</taxon>
        <taxon>Metazoa</taxon>
        <taxon>Spiralia</taxon>
        <taxon>Lophotrochozoa</taxon>
        <taxon>Mollusca</taxon>
        <taxon>Gastropoda</taxon>
        <taxon>Caenogastropoda</taxon>
        <taxon>Sorbeoconcha</taxon>
        <taxon>Cerithioidea</taxon>
        <taxon>Batillariidae</taxon>
        <taxon>Batillaria</taxon>
    </lineage>
</organism>
<dbReference type="PANTHER" id="PTHR10677">
    <property type="entry name" value="UBIQUILIN"/>
    <property type="match status" value="1"/>
</dbReference>
<gene>
    <name evidence="2" type="ORF">BaRGS_00011475</name>
</gene>
<dbReference type="InterPro" id="IPR029071">
    <property type="entry name" value="Ubiquitin-like_domsf"/>
</dbReference>
<evidence type="ECO:0000259" key="1">
    <source>
        <dbReference type="PROSITE" id="PS50053"/>
    </source>
</evidence>
<proteinExistence type="predicted"/>
<dbReference type="Pfam" id="PF00240">
    <property type="entry name" value="ubiquitin"/>
    <property type="match status" value="1"/>
</dbReference>
<protein>
    <recommendedName>
        <fullName evidence="1">Ubiquitin-like domain-containing protein</fullName>
    </recommendedName>
</protein>
<dbReference type="AlphaFoldDB" id="A0ABD0LCU8"/>
<reference evidence="2 3" key="1">
    <citation type="journal article" date="2023" name="Sci. Data">
        <title>Genome assembly of the Korean intertidal mud-creeper Batillaria attramentaria.</title>
        <authorList>
            <person name="Patra A.K."/>
            <person name="Ho P.T."/>
            <person name="Jun S."/>
            <person name="Lee S.J."/>
            <person name="Kim Y."/>
            <person name="Won Y.J."/>
        </authorList>
    </citation>
    <scope>NUCLEOTIDE SEQUENCE [LARGE SCALE GENOMIC DNA]</scope>
    <source>
        <strain evidence="2">Wonlab-2016</strain>
    </source>
</reference>
<dbReference type="Proteomes" id="UP001519460">
    <property type="component" value="Unassembled WGS sequence"/>
</dbReference>
<dbReference type="PROSITE" id="PS50053">
    <property type="entry name" value="UBIQUITIN_2"/>
    <property type="match status" value="1"/>
</dbReference>
<sequence>MSGFQLEAEAFISVQLKFTHPRGSVSSYEQDFNLNCTVRQLKEDMQQKLSVPAEQQTWTHKGQELQDSQTLMDAAVDDDDTVEVICRPK</sequence>
<accession>A0ABD0LCU8</accession>
<dbReference type="CDD" id="cd17039">
    <property type="entry name" value="Ubl_ubiquitin_like"/>
    <property type="match status" value="1"/>
</dbReference>
<dbReference type="InterPro" id="IPR015496">
    <property type="entry name" value="Ubiquilin"/>
</dbReference>
<dbReference type="PANTHER" id="PTHR10677:SF3">
    <property type="entry name" value="FI07626P-RELATED"/>
    <property type="match status" value="1"/>
</dbReference>
<keyword evidence="3" id="KW-1185">Reference proteome</keyword>
<dbReference type="SUPFAM" id="SSF54236">
    <property type="entry name" value="Ubiquitin-like"/>
    <property type="match status" value="1"/>
</dbReference>
<evidence type="ECO:0000313" key="2">
    <source>
        <dbReference type="EMBL" id="KAK7497181.1"/>
    </source>
</evidence>
<dbReference type="Gene3D" id="3.10.20.90">
    <property type="entry name" value="Phosphatidylinositol 3-kinase Catalytic Subunit, Chain A, domain 1"/>
    <property type="match status" value="1"/>
</dbReference>
<name>A0ABD0LCU8_9CAEN</name>